<evidence type="ECO:0000256" key="2">
    <source>
        <dbReference type="ARBA" id="ARBA00005791"/>
    </source>
</evidence>
<evidence type="ECO:0000256" key="1">
    <source>
        <dbReference type="ARBA" id="ARBA00003565"/>
    </source>
</evidence>
<organism evidence="8 9">
    <name type="scientific">Ancylobacter koreensis</name>
    <dbReference type="NCBI Taxonomy" id="266121"/>
    <lineage>
        <taxon>Bacteria</taxon>
        <taxon>Pseudomonadati</taxon>
        <taxon>Pseudomonadota</taxon>
        <taxon>Alphaproteobacteria</taxon>
        <taxon>Hyphomicrobiales</taxon>
        <taxon>Xanthobacteraceae</taxon>
        <taxon>Ancylobacter</taxon>
    </lineage>
</organism>
<gene>
    <name evidence="8" type="ORF">MWN33_01375</name>
</gene>
<evidence type="ECO:0000256" key="4">
    <source>
        <dbReference type="ARBA" id="ARBA00023002"/>
    </source>
</evidence>
<comment type="similarity">
    <text evidence="2">Belongs to the thioredoxin family. DsbA subfamily.</text>
</comment>
<comment type="caution">
    <text evidence="8">The sequence shown here is derived from an EMBL/GenBank/DDBJ whole genome shotgun (WGS) entry which is preliminary data.</text>
</comment>
<dbReference type="PANTHER" id="PTHR13887">
    <property type="entry name" value="GLUTATHIONE S-TRANSFERASE KAPPA"/>
    <property type="match status" value="1"/>
</dbReference>
<evidence type="ECO:0000256" key="6">
    <source>
        <dbReference type="ARBA" id="ARBA00023284"/>
    </source>
</evidence>
<dbReference type="RefSeq" id="WP_247198277.1">
    <property type="nucleotide sequence ID" value="NZ_JALKCG010000001.1"/>
</dbReference>
<keyword evidence="6" id="KW-0676">Redox-active center</keyword>
<keyword evidence="9" id="KW-1185">Reference proteome</keyword>
<proteinExistence type="inferred from homology"/>
<protein>
    <submittedName>
        <fullName evidence="8">DsbA family protein</fullName>
    </submittedName>
</protein>
<accession>A0ABT0DHB4</accession>
<evidence type="ECO:0000259" key="7">
    <source>
        <dbReference type="PROSITE" id="PS51352"/>
    </source>
</evidence>
<dbReference type="SUPFAM" id="SSF52833">
    <property type="entry name" value="Thioredoxin-like"/>
    <property type="match status" value="1"/>
</dbReference>
<sequence length="228" mass="24220">MKRRALLLSAAGLPLAAALLFLSLLAGPFAAPLRAATPDVPADTIRQPRPLDVEALLNDPQAPNTGNPKGDVTIVAFFDYNCGYCRKSMPALEKLVAEDGNIRLVYKDWPILSKGSVTAAQLALAAGYQEKYVAAHKALMKVPGNASTERMSEALADAGIDRKQLAKDLKTHAADIGALLGRNNDQAEALGLPGTPVYLVGPYKVAAALDYEGFKQVVQDARERAAGR</sequence>
<dbReference type="Pfam" id="PF13462">
    <property type="entry name" value="Thioredoxin_4"/>
    <property type="match status" value="1"/>
</dbReference>
<feature type="domain" description="Thioredoxin" evidence="7">
    <location>
        <begin position="24"/>
        <end position="223"/>
    </location>
</feature>
<evidence type="ECO:0000256" key="3">
    <source>
        <dbReference type="ARBA" id="ARBA00022729"/>
    </source>
</evidence>
<keyword evidence="3" id="KW-0732">Signal</keyword>
<dbReference type="PANTHER" id="PTHR13887:SF14">
    <property type="entry name" value="DISULFIDE BOND FORMATION PROTEIN D"/>
    <property type="match status" value="1"/>
</dbReference>
<dbReference type="PROSITE" id="PS51352">
    <property type="entry name" value="THIOREDOXIN_2"/>
    <property type="match status" value="1"/>
</dbReference>
<dbReference type="Proteomes" id="UP001202867">
    <property type="component" value="Unassembled WGS sequence"/>
</dbReference>
<comment type="function">
    <text evidence="1">May be required for disulfide bond formation in some proteins.</text>
</comment>
<keyword evidence="4" id="KW-0560">Oxidoreductase</keyword>
<dbReference type="PROSITE" id="PS00194">
    <property type="entry name" value="THIOREDOXIN_1"/>
    <property type="match status" value="1"/>
</dbReference>
<name>A0ABT0DHB4_9HYPH</name>
<dbReference type="EMBL" id="JALKCG010000001">
    <property type="protein sequence ID" value="MCK0206678.1"/>
    <property type="molecule type" value="Genomic_DNA"/>
</dbReference>
<dbReference type="InterPro" id="IPR036249">
    <property type="entry name" value="Thioredoxin-like_sf"/>
</dbReference>
<dbReference type="CDD" id="cd03023">
    <property type="entry name" value="DsbA_Com1_like"/>
    <property type="match status" value="1"/>
</dbReference>
<evidence type="ECO:0000313" key="9">
    <source>
        <dbReference type="Proteomes" id="UP001202867"/>
    </source>
</evidence>
<dbReference type="InterPro" id="IPR013766">
    <property type="entry name" value="Thioredoxin_domain"/>
</dbReference>
<dbReference type="Gene3D" id="3.40.30.10">
    <property type="entry name" value="Glutaredoxin"/>
    <property type="match status" value="1"/>
</dbReference>
<keyword evidence="5" id="KW-1015">Disulfide bond</keyword>
<dbReference type="InterPro" id="IPR012336">
    <property type="entry name" value="Thioredoxin-like_fold"/>
</dbReference>
<dbReference type="InterPro" id="IPR017937">
    <property type="entry name" value="Thioredoxin_CS"/>
</dbReference>
<evidence type="ECO:0000256" key="5">
    <source>
        <dbReference type="ARBA" id="ARBA00023157"/>
    </source>
</evidence>
<reference evidence="9" key="1">
    <citation type="submission" date="2023-07" db="EMBL/GenBank/DDBJ databases">
        <title>Ancylobacter moscoviensis sp. nov., facultatively methylotrophic bacteria from activated sludge and the reclassification of Starkeya novella (Starkey 1934) Kelly et al. 2000 as Ancylobacter novellus comb. nov., Starkeya koreensis Im et al. 2006 as Ancylobacter koreensis comb.nov., Angulomicrobium tetraedrale Vasil'eva et al. 1986 as Ancylobacter tetraedralis comb. nov., Angulomicrobium amanitiforme Fritz et al. 2004 as Ancylobacter amanitiformis comb. nov. and Methylorhabdus multivorans Doronina et al. 1996 as Ancylobacter multivorans comb. nov. and emended description of the genus Ancylobacter.</title>
        <authorList>
            <person name="Doronina N."/>
            <person name="Chemodurova A."/>
            <person name="Grouzdev D."/>
            <person name="Koziaeva V."/>
            <person name="Shi W."/>
            <person name="Wu L."/>
            <person name="Kaparullina E."/>
        </authorList>
    </citation>
    <scope>NUCLEOTIDE SEQUENCE [LARGE SCALE GENOMIC DNA]</scope>
    <source>
        <strain evidence="9">Jip08</strain>
    </source>
</reference>
<evidence type="ECO:0000313" key="8">
    <source>
        <dbReference type="EMBL" id="MCK0206678.1"/>
    </source>
</evidence>